<gene>
    <name evidence="1" type="ORF">FISHEDRAFT_56548</name>
</gene>
<organism evidence="1 2">
    <name type="scientific">Fistulina hepatica ATCC 64428</name>
    <dbReference type="NCBI Taxonomy" id="1128425"/>
    <lineage>
        <taxon>Eukaryota</taxon>
        <taxon>Fungi</taxon>
        <taxon>Dikarya</taxon>
        <taxon>Basidiomycota</taxon>
        <taxon>Agaricomycotina</taxon>
        <taxon>Agaricomycetes</taxon>
        <taxon>Agaricomycetidae</taxon>
        <taxon>Agaricales</taxon>
        <taxon>Fistulinaceae</taxon>
        <taxon>Fistulina</taxon>
    </lineage>
</organism>
<evidence type="ECO:0000313" key="1">
    <source>
        <dbReference type="EMBL" id="KIY51637.1"/>
    </source>
</evidence>
<keyword evidence="2" id="KW-1185">Reference proteome</keyword>
<evidence type="ECO:0000313" key="2">
    <source>
        <dbReference type="Proteomes" id="UP000054144"/>
    </source>
</evidence>
<dbReference type="Proteomes" id="UP000054144">
    <property type="component" value="Unassembled WGS sequence"/>
</dbReference>
<proteinExistence type="predicted"/>
<dbReference type="AlphaFoldDB" id="A0A0D7AJ68"/>
<sequence length="126" mass="14155">MSYIRAVEIVYGDSNDSIGGQDINKGFGGEYVYLVPKYVVQRKFAACGFSLHTSYVEDLNANDISRGDGKELYRYIHSHYKPGGPRGGKAVGDVWLSEEQEGQGCTDDLNKDRGGRLLYLCWNYRD</sequence>
<dbReference type="OrthoDB" id="1046782at2759"/>
<name>A0A0D7AJ68_9AGAR</name>
<reference evidence="1 2" key="1">
    <citation type="journal article" date="2015" name="Fungal Genet. Biol.">
        <title>Evolution of novel wood decay mechanisms in Agaricales revealed by the genome sequences of Fistulina hepatica and Cylindrobasidium torrendii.</title>
        <authorList>
            <person name="Floudas D."/>
            <person name="Held B.W."/>
            <person name="Riley R."/>
            <person name="Nagy L.G."/>
            <person name="Koehler G."/>
            <person name="Ransdell A.S."/>
            <person name="Younus H."/>
            <person name="Chow J."/>
            <person name="Chiniquy J."/>
            <person name="Lipzen A."/>
            <person name="Tritt A."/>
            <person name="Sun H."/>
            <person name="Haridas S."/>
            <person name="LaButti K."/>
            <person name="Ohm R.A."/>
            <person name="Kues U."/>
            <person name="Blanchette R.A."/>
            <person name="Grigoriev I.V."/>
            <person name="Minto R.E."/>
            <person name="Hibbett D.S."/>
        </authorList>
    </citation>
    <scope>NUCLEOTIDE SEQUENCE [LARGE SCALE GENOMIC DNA]</scope>
    <source>
        <strain evidence="1 2">ATCC 64428</strain>
    </source>
</reference>
<protein>
    <submittedName>
        <fullName evidence="1">Uncharacterized protein</fullName>
    </submittedName>
</protein>
<dbReference type="EMBL" id="KN881649">
    <property type="protein sequence ID" value="KIY51637.1"/>
    <property type="molecule type" value="Genomic_DNA"/>
</dbReference>
<accession>A0A0D7AJ68</accession>